<reference evidence="1 2" key="1">
    <citation type="submission" date="2023-01" db="EMBL/GenBank/DDBJ databases">
        <title>Analysis of 21 Apiospora genomes using comparative genomics revels a genus with tremendous synthesis potential of carbohydrate active enzymes and secondary metabolites.</title>
        <authorList>
            <person name="Sorensen T."/>
        </authorList>
    </citation>
    <scope>NUCLEOTIDE SEQUENCE [LARGE SCALE GENOMIC DNA]</scope>
    <source>
        <strain evidence="1 2">CBS 83171</strain>
    </source>
</reference>
<name>A0ABR1UYI3_9PEZI</name>
<evidence type="ECO:0000313" key="2">
    <source>
        <dbReference type="Proteomes" id="UP001446871"/>
    </source>
</evidence>
<comment type="caution">
    <text evidence="1">The sequence shown here is derived from an EMBL/GenBank/DDBJ whole genome shotgun (WGS) entry which is preliminary data.</text>
</comment>
<evidence type="ECO:0000313" key="1">
    <source>
        <dbReference type="EMBL" id="KAK8063990.1"/>
    </source>
</evidence>
<accession>A0ABR1UYI3</accession>
<sequence length="235" mass="26022">MPKEYNAGPSWAVLKADYLLGVEIPRLSSSFDLATDGAVLFPCLSMTARPEYLHHLPHNKMRVRMLTVLHIPKRAKAACVSPAVDATLSAALLLLEAGRVLLATDGIRENLLDKPIGDRAKRRLLSFRRRLHTVSRKGLEVWELFLGYAPVLNREPLSLFVKEGLPVGARQRCAEDEAAVHGLPQAQAPGGRVFRMFGDYAVEDVATVSLELPNCCLHGVYAVVQVQDTMELFER</sequence>
<dbReference type="Proteomes" id="UP001446871">
    <property type="component" value="Unassembled WGS sequence"/>
</dbReference>
<keyword evidence="2" id="KW-1185">Reference proteome</keyword>
<proteinExistence type="predicted"/>
<gene>
    <name evidence="1" type="ORF">PG996_008642</name>
</gene>
<dbReference type="EMBL" id="JAQQWM010000005">
    <property type="protein sequence ID" value="KAK8063990.1"/>
    <property type="molecule type" value="Genomic_DNA"/>
</dbReference>
<organism evidence="1 2">
    <name type="scientific">Apiospora saccharicola</name>
    <dbReference type="NCBI Taxonomy" id="335842"/>
    <lineage>
        <taxon>Eukaryota</taxon>
        <taxon>Fungi</taxon>
        <taxon>Dikarya</taxon>
        <taxon>Ascomycota</taxon>
        <taxon>Pezizomycotina</taxon>
        <taxon>Sordariomycetes</taxon>
        <taxon>Xylariomycetidae</taxon>
        <taxon>Amphisphaeriales</taxon>
        <taxon>Apiosporaceae</taxon>
        <taxon>Apiospora</taxon>
    </lineage>
</organism>
<protein>
    <submittedName>
        <fullName evidence="1">Uncharacterized protein</fullName>
    </submittedName>
</protein>